<dbReference type="AlphaFoldDB" id="A0A8J3FLT5"/>
<dbReference type="SUPFAM" id="SSF52210">
    <property type="entry name" value="Succinyl-CoA synthetase domains"/>
    <property type="match status" value="2"/>
</dbReference>
<dbReference type="InterPro" id="IPR036291">
    <property type="entry name" value="NAD(P)-bd_dom_sf"/>
</dbReference>
<dbReference type="InterPro" id="IPR011761">
    <property type="entry name" value="ATP-grasp"/>
</dbReference>
<accession>A0A8J3FLT5</accession>
<gene>
    <name evidence="3" type="ORF">GCM10012284_05750</name>
</gene>
<dbReference type="Pfam" id="PF13380">
    <property type="entry name" value="CoA_binding_2"/>
    <property type="match status" value="1"/>
</dbReference>
<comment type="caution">
    <text evidence="3">The sequence shown here is derived from an EMBL/GenBank/DDBJ whole genome shotgun (WGS) entry which is preliminary data.</text>
</comment>
<evidence type="ECO:0000259" key="2">
    <source>
        <dbReference type="PROSITE" id="PS50975"/>
    </source>
</evidence>
<dbReference type="InterPro" id="IPR032875">
    <property type="entry name" value="Succ_CoA_lig_flav_dom"/>
</dbReference>
<protein>
    <submittedName>
        <fullName evidence="3">CoA-binding protein</fullName>
    </submittedName>
</protein>
<proteinExistence type="predicted"/>
<keyword evidence="1" id="KW-0067">ATP-binding</keyword>
<reference evidence="3" key="2">
    <citation type="submission" date="2020-09" db="EMBL/GenBank/DDBJ databases">
        <authorList>
            <person name="Sun Q."/>
            <person name="Zhou Y."/>
        </authorList>
    </citation>
    <scope>NUCLEOTIDE SEQUENCE</scope>
    <source>
        <strain evidence="3">CGMCC 4.7299</strain>
    </source>
</reference>
<dbReference type="SMART" id="SM00881">
    <property type="entry name" value="CoA_binding"/>
    <property type="match status" value="1"/>
</dbReference>
<sequence length="735" mass="75724">MGTTDELIRPDLTPGRDPDRERARLRLVTPQRLRSFFAPRSVALVGASDSSGWAGFIVESLRTAGLPGPMVPVHRRHRSAFGTPTIRRLTDLDRPVDLAFALVPTDAVESVLDDAATVGIRNVIVLAAGFGEGGEAGRRRERRLADIAIDHDLTVLGPNCLGFVNAHAHAAPFGLHIVPPVLPGPVGIVLQSGALASNVMGFTRARAIGTSLLSSMGNEVIITAADVVDYLLDDDATKVIALFLESIRDPHRFLALADKALTVGKPLVVLKVGRTAAGRATALAHTGAIAGDDAVVAAVLRQHGVIRVDSLEELLITAGLFGYGRPPSGSRMGVVTASGGACDIIADRCADEGIEIPDFAPSTVSRLSEALPAFAAVRNPLDITGFTLADAKAAASGVGDVALNAVVDDPGVDFVFNAVAVPVDPPPDPAPWHRRYAGIVATQNRTGKAIVHFTTTCTDISPYGRDLLAGYGLHALGGIEFGIRALGHALRWTSARSRAALRPAPERHAVPAAHAGLPSGPMSEAASRDLVAAHGVRVVPGELATTAAGAVAAADRLGYPVALKICAAALTHKSDHGGVALDLPDAAAVAAAFDRVEAAGRAHAAAVDGVLVTAMRGRGVELFAGVTVDPSFGPVVAVGLGGVLVEVLHDVSLRALPVPPDEVERMLGELRGAAVLRGARGTPPVDLAAVAQAVGALGEAALALGPRLQTIEVNPLWVNGSEVEALDVLVVTRGG</sequence>
<feature type="domain" description="ATP-grasp" evidence="2">
    <location>
        <begin position="528"/>
        <end position="564"/>
    </location>
</feature>
<keyword evidence="4" id="KW-1185">Reference proteome</keyword>
<dbReference type="PANTHER" id="PTHR42793">
    <property type="entry name" value="COA BINDING DOMAIN CONTAINING PROTEIN"/>
    <property type="match status" value="1"/>
</dbReference>
<dbReference type="Pfam" id="PF13549">
    <property type="entry name" value="ATP-grasp_5"/>
    <property type="match status" value="1"/>
</dbReference>
<dbReference type="SUPFAM" id="SSF51735">
    <property type="entry name" value="NAD(P)-binding Rossmann-fold domains"/>
    <property type="match status" value="1"/>
</dbReference>
<dbReference type="Proteomes" id="UP000656042">
    <property type="component" value="Unassembled WGS sequence"/>
</dbReference>
<dbReference type="Gene3D" id="3.40.50.261">
    <property type="entry name" value="Succinyl-CoA synthetase domains"/>
    <property type="match status" value="2"/>
</dbReference>
<evidence type="ECO:0000256" key="1">
    <source>
        <dbReference type="PROSITE-ProRule" id="PRU00409"/>
    </source>
</evidence>
<dbReference type="InterPro" id="IPR013815">
    <property type="entry name" value="ATP_grasp_subdomain_1"/>
</dbReference>
<dbReference type="EMBL" id="BMMX01000001">
    <property type="protein sequence ID" value="GGK74685.1"/>
    <property type="molecule type" value="Genomic_DNA"/>
</dbReference>
<dbReference type="GO" id="GO:0046872">
    <property type="term" value="F:metal ion binding"/>
    <property type="evidence" value="ECO:0007669"/>
    <property type="project" value="InterPro"/>
</dbReference>
<dbReference type="InterPro" id="IPR003781">
    <property type="entry name" value="CoA-bd"/>
</dbReference>
<dbReference type="InterPro" id="IPR016102">
    <property type="entry name" value="Succinyl-CoA_synth-like"/>
</dbReference>
<dbReference type="Gene3D" id="3.30.1490.20">
    <property type="entry name" value="ATP-grasp fold, A domain"/>
    <property type="match status" value="1"/>
</dbReference>
<organism evidence="3 4">
    <name type="scientific">Mangrovihabitans endophyticus</name>
    <dbReference type="NCBI Taxonomy" id="1751298"/>
    <lineage>
        <taxon>Bacteria</taxon>
        <taxon>Bacillati</taxon>
        <taxon>Actinomycetota</taxon>
        <taxon>Actinomycetes</taxon>
        <taxon>Micromonosporales</taxon>
        <taxon>Micromonosporaceae</taxon>
        <taxon>Mangrovihabitans</taxon>
    </lineage>
</organism>
<keyword evidence="1" id="KW-0547">Nucleotide-binding</keyword>
<dbReference type="SUPFAM" id="SSF56059">
    <property type="entry name" value="Glutathione synthetase ATP-binding domain-like"/>
    <property type="match status" value="1"/>
</dbReference>
<evidence type="ECO:0000313" key="4">
    <source>
        <dbReference type="Proteomes" id="UP000656042"/>
    </source>
</evidence>
<dbReference type="Pfam" id="PF13607">
    <property type="entry name" value="Succ_CoA_lig"/>
    <property type="match status" value="1"/>
</dbReference>
<evidence type="ECO:0000313" key="3">
    <source>
        <dbReference type="EMBL" id="GGK74685.1"/>
    </source>
</evidence>
<name>A0A8J3FLT5_9ACTN</name>
<reference evidence="3" key="1">
    <citation type="journal article" date="2014" name="Int. J. Syst. Evol. Microbiol.">
        <title>Complete genome sequence of Corynebacterium casei LMG S-19264T (=DSM 44701T), isolated from a smear-ripened cheese.</title>
        <authorList>
            <consortium name="US DOE Joint Genome Institute (JGI-PGF)"/>
            <person name="Walter F."/>
            <person name="Albersmeier A."/>
            <person name="Kalinowski J."/>
            <person name="Ruckert C."/>
        </authorList>
    </citation>
    <scope>NUCLEOTIDE SEQUENCE</scope>
    <source>
        <strain evidence="3">CGMCC 4.7299</strain>
    </source>
</reference>
<dbReference type="PROSITE" id="PS50975">
    <property type="entry name" value="ATP_GRASP"/>
    <property type="match status" value="1"/>
</dbReference>
<dbReference type="RefSeq" id="WP_189077410.1">
    <property type="nucleotide sequence ID" value="NZ_BMMX01000001.1"/>
</dbReference>
<dbReference type="Gene3D" id="3.40.50.720">
    <property type="entry name" value="NAD(P)-binding Rossmann-like Domain"/>
    <property type="match status" value="1"/>
</dbReference>
<dbReference type="GO" id="GO:0005524">
    <property type="term" value="F:ATP binding"/>
    <property type="evidence" value="ECO:0007669"/>
    <property type="project" value="UniProtKB-UniRule"/>
</dbReference>
<dbReference type="Gene3D" id="3.30.470.20">
    <property type="entry name" value="ATP-grasp fold, B domain"/>
    <property type="match status" value="1"/>
</dbReference>
<dbReference type="PANTHER" id="PTHR42793:SF4">
    <property type="entry name" value="BLL6376 PROTEIN"/>
    <property type="match status" value="1"/>
</dbReference>